<evidence type="ECO:0000313" key="4">
    <source>
        <dbReference type="Proteomes" id="UP000078486"/>
    </source>
</evidence>
<dbReference type="EMBL" id="LRRQ01000171">
    <property type="protein sequence ID" value="OAM87446.1"/>
    <property type="molecule type" value="Genomic_DNA"/>
</dbReference>
<evidence type="ECO:0000259" key="2">
    <source>
        <dbReference type="Pfam" id="PF13579"/>
    </source>
</evidence>
<dbReference type="STRING" id="1184151.AW736_23055"/>
<evidence type="ECO:0000313" key="3">
    <source>
        <dbReference type="EMBL" id="OAM87446.1"/>
    </source>
</evidence>
<gene>
    <name evidence="3" type="ORF">AW736_23055</name>
</gene>
<dbReference type="CDD" id="cd03794">
    <property type="entry name" value="GT4_WbuB-like"/>
    <property type="match status" value="1"/>
</dbReference>
<comment type="caution">
    <text evidence="3">The sequence shown here is derived from an EMBL/GenBank/DDBJ whole genome shotgun (WGS) entry which is preliminary data.</text>
</comment>
<sequence>MGNHDADGIGPRPAGGTTADASEEIYHIVKITIWGINYEPEPTGIGPFNTDLCAWLASRGHEVTMLTSFPYYPWWRKRPEDRGKFFETSRRADGVTVRRCWHYVPGKPSTLKRLVHELSFVFTSTLRALFLPRPDVFVVVSPPLFLGLGAFVAGLLLRRPFVFHVQDLQPDAALGLGMIKPGPAVRALHALEKWSYRRAALVSGISQGMMDAFARKRVPRGKTWLFANWIPDALPAAASAAGGAADGAASFRRANRIADGTVLIAYSGNVGMKQGLEVAVAASVGTEAHWAVCGEGAAKESLAALVAATPGSRVRLYPLQPDDSYQALLREADVSLITQQRGTGQFFFPSKLLSILQHGRPVLAVADADSELARAVAAGGFGRVVPPGDAEALRTAAREMAAADAAQKQAWAENGRGWVAQFRRSRVLAEFEARLAQVIAPAAGDEAAGTAMPDKSNCA</sequence>
<dbReference type="GO" id="GO:0016757">
    <property type="term" value="F:glycosyltransferase activity"/>
    <property type="evidence" value="ECO:0007669"/>
    <property type="project" value="UniProtKB-ARBA"/>
</dbReference>
<dbReference type="Proteomes" id="UP000078486">
    <property type="component" value="Unassembled WGS sequence"/>
</dbReference>
<dbReference type="Pfam" id="PF13692">
    <property type="entry name" value="Glyco_trans_1_4"/>
    <property type="match status" value="1"/>
</dbReference>
<keyword evidence="1" id="KW-0812">Transmembrane</keyword>
<reference evidence="3 4" key="1">
    <citation type="submission" date="2016-01" db="EMBL/GenBank/DDBJ databases">
        <title>High potential of lignocellulose degradation of a new Verrucomicrobia species.</title>
        <authorList>
            <person name="Wang Y."/>
            <person name="Shi Y."/>
            <person name="Qiu Z."/>
            <person name="Liu S."/>
            <person name="Yang H."/>
        </authorList>
    </citation>
    <scope>NUCLEOTIDE SEQUENCE [LARGE SCALE GENOMIC DNA]</scope>
    <source>
        <strain evidence="3 4">TSB47</strain>
    </source>
</reference>
<keyword evidence="1" id="KW-1133">Transmembrane helix</keyword>
<dbReference type="Gene3D" id="3.40.50.2000">
    <property type="entry name" value="Glycogen Phosphorylase B"/>
    <property type="match status" value="2"/>
</dbReference>
<dbReference type="InterPro" id="IPR028098">
    <property type="entry name" value="Glyco_trans_4-like_N"/>
</dbReference>
<feature type="transmembrane region" description="Helical" evidence="1">
    <location>
        <begin position="136"/>
        <end position="157"/>
    </location>
</feature>
<keyword evidence="1" id="KW-0472">Membrane</keyword>
<name>A0A178IEJ0_9BACT</name>
<dbReference type="PANTHER" id="PTHR12526:SF633">
    <property type="entry name" value="COLANIC ACID BIOSYNTHESIS GLYCOSYL TRANSFERASE WCAI-RELATED"/>
    <property type="match status" value="1"/>
</dbReference>
<dbReference type="SUPFAM" id="SSF53756">
    <property type="entry name" value="UDP-Glycosyltransferase/glycogen phosphorylase"/>
    <property type="match status" value="1"/>
</dbReference>
<proteinExistence type="predicted"/>
<dbReference type="NCBIfam" id="NF007640">
    <property type="entry name" value="PRK10307.1"/>
    <property type="match status" value="1"/>
</dbReference>
<keyword evidence="4" id="KW-1185">Reference proteome</keyword>
<evidence type="ECO:0000256" key="1">
    <source>
        <dbReference type="SAM" id="Phobius"/>
    </source>
</evidence>
<dbReference type="PANTHER" id="PTHR12526">
    <property type="entry name" value="GLYCOSYLTRANSFERASE"/>
    <property type="match status" value="1"/>
</dbReference>
<feature type="domain" description="Glycosyltransferase subfamily 4-like N-terminal" evidence="2">
    <location>
        <begin position="43"/>
        <end position="229"/>
    </location>
</feature>
<dbReference type="AlphaFoldDB" id="A0A178IEJ0"/>
<accession>A0A178IEJ0</accession>
<organism evidence="3 4">
    <name type="scientific">Termitidicoccus mucosus</name>
    <dbReference type="NCBI Taxonomy" id="1184151"/>
    <lineage>
        <taxon>Bacteria</taxon>
        <taxon>Pseudomonadati</taxon>
        <taxon>Verrucomicrobiota</taxon>
        <taxon>Opitutia</taxon>
        <taxon>Opitutales</taxon>
        <taxon>Opitutaceae</taxon>
        <taxon>Termitidicoccus</taxon>
    </lineage>
</organism>
<dbReference type="Pfam" id="PF13579">
    <property type="entry name" value="Glyco_trans_4_4"/>
    <property type="match status" value="1"/>
</dbReference>
<protein>
    <recommendedName>
        <fullName evidence="2">Glycosyltransferase subfamily 4-like N-terminal domain-containing protein</fullName>
    </recommendedName>
</protein>